<name>A0A6P2BLA0_9ACTN</name>
<accession>A0A6P2BLA0</accession>
<dbReference type="InterPro" id="IPR003439">
    <property type="entry name" value="ABC_transporter-like_ATP-bd"/>
</dbReference>
<dbReference type="RefSeq" id="WP_145861946.1">
    <property type="nucleotide sequence ID" value="NZ_RPFW01000011.1"/>
</dbReference>
<reference evidence="5 6" key="1">
    <citation type="submission" date="2018-11" db="EMBL/GenBank/DDBJ databases">
        <title>Trebonia kvetii gen.nov., sp.nov., a novel acidophilic actinobacterium, and proposal of the new actinobacterial family Treboniaceae fam. nov.</title>
        <authorList>
            <person name="Rapoport D."/>
            <person name="Sagova-Mareckova M."/>
            <person name="Sedlacek I."/>
            <person name="Provaznik J."/>
            <person name="Kralova S."/>
            <person name="Pavlinic D."/>
            <person name="Benes V."/>
            <person name="Kopecky J."/>
        </authorList>
    </citation>
    <scope>NUCLEOTIDE SEQUENCE [LARGE SCALE GENOMIC DNA]</scope>
    <source>
        <strain evidence="5 6">15Tr583</strain>
    </source>
</reference>
<dbReference type="PROSITE" id="PS50893">
    <property type="entry name" value="ABC_TRANSPORTER_2"/>
    <property type="match status" value="1"/>
</dbReference>
<evidence type="ECO:0000256" key="1">
    <source>
        <dbReference type="ARBA" id="ARBA00022448"/>
    </source>
</evidence>
<keyword evidence="1" id="KW-0813">Transport</keyword>
<dbReference type="PANTHER" id="PTHR45772:SF9">
    <property type="entry name" value="CONSERVED COMPONENT OF ABC TRANSPORTER FOR NATURAL AMINO ACIDS"/>
    <property type="match status" value="1"/>
</dbReference>
<dbReference type="InterPro" id="IPR051120">
    <property type="entry name" value="ABC_AA/LPS_Transport"/>
</dbReference>
<gene>
    <name evidence="5" type="ORF">EAS64_40025</name>
</gene>
<dbReference type="OrthoDB" id="9805514at2"/>
<dbReference type="GO" id="GO:0005886">
    <property type="term" value="C:plasma membrane"/>
    <property type="evidence" value="ECO:0007669"/>
    <property type="project" value="TreeGrafter"/>
</dbReference>
<evidence type="ECO:0000256" key="3">
    <source>
        <dbReference type="ARBA" id="ARBA00022840"/>
    </source>
</evidence>
<dbReference type="Gene3D" id="3.40.50.300">
    <property type="entry name" value="P-loop containing nucleotide triphosphate hydrolases"/>
    <property type="match status" value="1"/>
</dbReference>
<comment type="caution">
    <text evidence="5">The sequence shown here is derived from an EMBL/GenBank/DDBJ whole genome shotgun (WGS) entry which is preliminary data.</text>
</comment>
<dbReference type="Proteomes" id="UP000460272">
    <property type="component" value="Unassembled WGS sequence"/>
</dbReference>
<sequence length="263" mass="28298">MTALLRTEGISKAYGGVQALDGATIAVEEGTVAGLIGPNGSGKTTLFNVITGYETPDAGQVWFGDRAITNLAPDKVFAAGIGRTFQLTRIFPRLTVIENMLIAAQARDRPRNLLSWFGKDAWTHHRRHALELLEFVGIEGHANVLAGSLSYGQRKLLELAYVLVADPAVILLDEPAGGVNPTLINHIADRIRQLNAEQGKTFLLVEHNMEFVMGLCSVITVLESGAAVVSGPPGIVKTDKRVLDAYLGTDLDDLGVDDEEEAR</sequence>
<evidence type="ECO:0000313" key="5">
    <source>
        <dbReference type="EMBL" id="TVY99838.1"/>
    </source>
</evidence>
<organism evidence="5 6">
    <name type="scientific">Trebonia kvetii</name>
    <dbReference type="NCBI Taxonomy" id="2480626"/>
    <lineage>
        <taxon>Bacteria</taxon>
        <taxon>Bacillati</taxon>
        <taxon>Actinomycetota</taxon>
        <taxon>Actinomycetes</taxon>
        <taxon>Streptosporangiales</taxon>
        <taxon>Treboniaceae</taxon>
        <taxon>Trebonia</taxon>
    </lineage>
</organism>
<proteinExistence type="predicted"/>
<dbReference type="GO" id="GO:0005524">
    <property type="term" value="F:ATP binding"/>
    <property type="evidence" value="ECO:0007669"/>
    <property type="project" value="UniProtKB-KW"/>
</dbReference>
<keyword evidence="3 5" id="KW-0067">ATP-binding</keyword>
<dbReference type="Pfam" id="PF00005">
    <property type="entry name" value="ABC_tran"/>
    <property type="match status" value="1"/>
</dbReference>
<dbReference type="AlphaFoldDB" id="A0A6P2BLA0"/>
<evidence type="ECO:0000256" key="2">
    <source>
        <dbReference type="ARBA" id="ARBA00022741"/>
    </source>
</evidence>
<evidence type="ECO:0000313" key="6">
    <source>
        <dbReference type="Proteomes" id="UP000460272"/>
    </source>
</evidence>
<dbReference type="InterPro" id="IPR027417">
    <property type="entry name" value="P-loop_NTPase"/>
</dbReference>
<dbReference type="EMBL" id="RPFW01000011">
    <property type="protein sequence ID" value="TVY99838.1"/>
    <property type="molecule type" value="Genomic_DNA"/>
</dbReference>
<evidence type="ECO:0000259" key="4">
    <source>
        <dbReference type="PROSITE" id="PS50893"/>
    </source>
</evidence>
<dbReference type="PANTHER" id="PTHR45772">
    <property type="entry name" value="CONSERVED COMPONENT OF ABC TRANSPORTER FOR NATURAL AMINO ACIDS-RELATED"/>
    <property type="match status" value="1"/>
</dbReference>
<dbReference type="GO" id="GO:0016887">
    <property type="term" value="F:ATP hydrolysis activity"/>
    <property type="evidence" value="ECO:0007669"/>
    <property type="project" value="InterPro"/>
</dbReference>
<keyword evidence="2" id="KW-0547">Nucleotide-binding</keyword>
<keyword evidence="6" id="KW-1185">Reference proteome</keyword>
<dbReference type="SUPFAM" id="SSF52540">
    <property type="entry name" value="P-loop containing nucleoside triphosphate hydrolases"/>
    <property type="match status" value="1"/>
</dbReference>
<dbReference type="FunFam" id="3.40.50.300:FF:000421">
    <property type="entry name" value="Branched-chain amino acid ABC transporter ATP-binding protein"/>
    <property type="match status" value="1"/>
</dbReference>
<feature type="domain" description="ABC transporter" evidence="4">
    <location>
        <begin position="5"/>
        <end position="249"/>
    </location>
</feature>
<protein>
    <submittedName>
        <fullName evidence="5">ABC transporter ATP-binding protein</fullName>
    </submittedName>
</protein>
<dbReference type="CDD" id="cd03219">
    <property type="entry name" value="ABC_Mj1267_LivG_branched"/>
    <property type="match status" value="1"/>
</dbReference>